<organism evidence="3">
    <name type="scientific">Aureococcus anophagefferens</name>
    <name type="common">Harmful bloom alga</name>
    <dbReference type="NCBI Taxonomy" id="44056"/>
    <lineage>
        <taxon>Eukaryota</taxon>
        <taxon>Sar</taxon>
        <taxon>Stramenopiles</taxon>
        <taxon>Ochrophyta</taxon>
        <taxon>Pelagophyceae</taxon>
        <taxon>Pelagomonadales</taxon>
        <taxon>Pelagomonadaceae</taxon>
        <taxon>Aureococcus</taxon>
    </lineage>
</organism>
<dbReference type="RefSeq" id="XP_009043416.1">
    <property type="nucleotide sequence ID" value="XM_009045168.1"/>
</dbReference>
<dbReference type="SUPFAM" id="SSF48403">
    <property type="entry name" value="Ankyrin repeat"/>
    <property type="match status" value="1"/>
</dbReference>
<feature type="repeat" description="ANK" evidence="1">
    <location>
        <begin position="116"/>
        <end position="148"/>
    </location>
</feature>
<accession>F0YSM3</accession>
<dbReference type="OrthoDB" id="340620at2759"/>
<evidence type="ECO:0000313" key="2">
    <source>
        <dbReference type="EMBL" id="EGB01886.1"/>
    </source>
</evidence>
<dbReference type="Gene3D" id="1.25.40.20">
    <property type="entry name" value="Ankyrin repeat-containing domain"/>
    <property type="match status" value="1"/>
</dbReference>
<dbReference type="KEGG" id="aaf:AURANDRAFT_69399"/>
<dbReference type="AlphaFoldDB" id="F0YSM3"/>
<dbReference type="GeneID" id="20227477"/>
<dbReference type="InterPro" id="IPR036770">
    <property type="entry name" value="Ankyrin_rpt-contain_sf"/>
</dbReference>
<dbReference type="Pfam" id="PF00023">
    <property type="entry name" value="Ank"/>
    <property type="match status" value="1"/>
</dbReference>
<evidence type="ECO:0000256" key="1">
    <source>
        <dbReference type="PROSITE-ProRule" id="PRU00023"/>
    </source>
</evidence>
<dbReference type="EMBL" id="GL834052">
    <property type="protein sequence ID" value="EGB01886.1"/>
    <property type="molecule type" value="Genomic_DNA"/>
</dbReference>
<reference evidence="2 3" key="1">
    <citation type="journal article" date="2011" name="Proc. Natl. Acad. Sci. U.S.A.">
        <title>Niche of harmful alga Aureococcus anophagefferens revealed through ecogenomics.</title>
        <authorList>
            <person name="Gobler C.J."/>
            <person name="Berry D.L."/>
            <person name="Dyhrman S.T."/>
            <person name="Wilhelm S.W."/>
            <person name="Salamov A."/>
            <person name="Lobanov A.V."/>
            <person name="Zhang Y."/>
            <person name="Collier J.L."/>
            <person name="Wurch L.L."/>
            <person name="Kustka A.B."/>
            <person name="Dill B.D."/>
            <person name="Shah M."/>
            <person name="VerBerkmoes N.C."/>
            <person name="Kuo A."/>
            <person name="Terry A."/>
            <person name="Pangilinan J."/>
            <person name="Lindquist E.A."/>
            <person name="Lucas S."/>
            <person name="Paulsen I.T."/>
            <person name="Hattenrath-Lehmann T.K."/>
            <person name="Talmage S.C."/>
            <person name="Walker E.A."/>
            <person name="Koch F."/>
            <person name="Burson A.M."/>
            <person name="Marcoval M.A."/>
            <person name="Tang Y.Z."/>
            <person name="Lecleir G.R."/>
            <person name="Coyne K.J."/>
            <person name="Berg G.M."/>
            <person name="Bertrand E.M."/>
            <person name="Saito M.A."/>
            <person name="Gladyshev V.N."/>
            <person name="Grigoriev I.V."/>
        </authorList>
    </citation>
    <scope>NUCLEOTIDE SEQUENCE [LARGE SCALE GENOMIC DNA]</scope>
    <source>
        <strain evidence="3">CCMP 1984</strain>
    </source>
</reference>
<keyword evidence="1" id="KW-0040">ANK repeat</keyword>
<feature type="non-terminal residue" evidence="2">
    <location>
        <position position="157"/>
    </location>
</feature>
<dbReference type="Proteomes" id="UP000002729">
    <property type="component" value="Unassembled WGS sequence"/>
</dbReference>
<gene>
    <name evidence="2" type="ORF">AURANDRAFT_69399</name>
</gene>
<proteinExistence type="predicted"/>
<dbReference type="PROSITE" id="PS50297">
    <property type="entry name" value="ANK_REP_REGION"/>
    <property type="match status" value="1"/>
</dbReference>
<keyword evidence="3" id="KW-1185">Reference proteome</keyword>
<sequence>MVGALYRYARYALCFRGKVTPLAAGCEAPDCDAPGESLAPDKRPAAPARPPPAVAVSGCGEAGLERLADGLVVRPPVPHGEADADARLVAAAKAGDAAAAGAALDGGARADARGMWGSSALVVAAQYGHGNVAALLLERGADATVRNERGSDALLYA</sequence>
<name>F0YSM3_AURAN</name>
<dbReference type="InterPro" id="IPR002110">
    <property type="entry name" value="Ankyrin_rpt"/>
</dbReference>
<evidence type="ECO:0000313" key="3">
    <source>
        <dbReference type="Proteomes" id="UP000002729"/>
    </source>
</evidence>
<dbReference type="PROSITE" id="PS50088">
    <property type="entry name" value="ANK_REPEAT"/>
    <property type="match status" value="1"/>
</dbReference>
<protein>
    <submittedName>
        <fullName evidence="2">Uncharacterized protein</fullName>
    </submittedName>
</protein>
<dbReference type="InParanoid" id="F0YSM3"/>